<dbReference type="KEGG" id="mng:MNEG_9159"/>
<dbReference type="InterPro" id="IPR030393">
    <property type="entry name" value="G_ENGB_dom"/>
</dbReference>
<evidence type="ECO:0000256" key="9">
    <source>
        <dbReference type="ARBA" id="ARBA00023306"/>
    </source>
</evidence>
<dbReference type="PANTHER" id="PTHR11649">
    <property type="entry name" value="MSS1/TRME-RELATED GTP-BINDING PROTEIN"/>
    <property type="match status" value="1"/>
</dbReference>
<evidence type="ECO:0000256" key="8">
    <source>
        <dbReference type="ARBA" id="ARBA00023210"/>
    </source>
</evidence>
<dbReference type="EMBL" id="KK102058">
    <property type="protein sequence ID" value="KIY98803.1"/>
    <property type="molecule type" value="Genomic_DNA"/>
</dbReference>
<evidence type="ECO:0000256" key="4">
    <source>
        <dbReference type="ARBA" id="ARBA00022723"/>
    </source>
</evidence>
<dbReference type="GO" id="GO:0005525">
    <property type="term" value="F:GTP binding"/>
    <property type="evidence" value="ECO:0007669"/>
    <property type="project" value="UniProtKB-KW"/>
</dbReference>
<evidence type="ECO:0000256" key="7">
    <source>
        <dbReference type="ARBA" id="ARBA00023134"/>
    </source>
</evidence>
<dbReference type="PANTHER" id="PTHR11649:SF13">
    <property type="entry name" value="ENGB-TYPE G DOMAIN-CONTAINING PROTEIN"/>
    <property type="match status" value="1"/>
</dbReference>
<dbReference type="PROSITE" id="PS51706">
    <property type="entry name" value="G_ENGB"/>
    <property type="match status" value="1"/>
</dbReference>
<keyword evidence="9" id="KW-0131">Cell cycle</keyword>
<dbReference type="SUPFAM" id="SSF52540">
    <property type="entry name" value="P-loop containing nucleoside triphosphate hydrolases"/>
    <property type="match status" value="1"/>
</dbReference>
<dbReference type="RefSeq" id="XP_013897823.1">
    <property type="nucleotide sequence ID" value="XM_014042369.1"/>
</dbReference>
<evidence type="ECO:0000256" key="3">
    <source>
        <dbReference type="ARBA" id="ARBA00022618"/>
    </source>
</evidence>
<evidence type="ECO:0000256" key="5">
    <source>
        <dbReference type="ARBA" id="ARBA00022741"/>
    </source>
</evidence>
<evidence type="ECO:0000313" key="12">
    <source>
        <dbReference type="Proteomes" id="UP000054498"/>
    </source>
</evidence>
<dbReference type="CDD" id="cd01876">
    <property type="entry name" value="YihA_EngB"/>
    <property type="match status" value="1"/>
</dbReference>
<protein>
    <submittedName>
        <fullName evidence="11">GTP-binding protein</fullName>
    </submittedName>
</protein>
<dbReference type="Pfam" id="PF01926">
    <property type="entry name" value="MMR_HSR1"/>
    <property type="match status" value="1"/>
</dbReference>
<evidence type="ECO:0000256" key="6">
    <source>
        <dbReference type="ARBA" id="ARBA00022842"/>
    </source>
</evidence>
<feature type="domain" description="EngB-type G" evidence="10">
    <location>
        <begin position="49"/>
        <end position="228"/>
    </location>
</feature>
<dbReference type="InterPro" id="IPR006073">
    <property type="entry name" value="GTP-bd"/>
</dbReference>
<name>A0A0D2KTK9_9CHLO</name>
<dbReference type="GeneID" id="25742034"/>
<dbReference type="GO" id="GO:0046872">
    <property type="term" value="F:metal ion binding"/>
    <property type="evidence" value="ECO:0007669"/>
    <property type="project" value="UniProtKB-KW"/>
</dbReference>
<accession>A0A0D2KTK9</accession>
<evidence type="ECO:0000313" key="11">
    <source>
        <dbReference type="EMBL" id="KIY98803.1"/>
    </source>
</evidence>
<dbReference type="InterPro" id="IPR019987">
    <property type="entry name" value="GTP-bd_ribosome_bio_YsxC"/>
</dbReference>
<keyword evidence="8" id="KW-0717">Septation</keyword>
<dbReference type="InterPro" id="IPR027417">
    <property type="entry name" value="P-loop_NTPase"/>
</dbReference>
<evidence type="ECO:0000256" key="1">
    <source>
        <dbReference type="ARBA" id="ARBA00001946"/>
    </source>
</evidence>
<evidence type="ECO:0000259" key="10">
    <source>
        <dbReference type="PROSITE" id="PS51706"/>
    </source>
</evidence>
<dbReference type="Gene3D" id="3.40.50.300">
    <property type="entry name" value="P-loop containing nucleotide triphosphate hydrolases"/>
    <property type="match status" value="1"/>
</dbReference>
<dbReference type="OrthoDB" id="391988at2759"/>
<dbReference type="Proteomes" id="UP000054498">
    <property type="component" value="Unassembled WGS sequence"/>
</dbReference>
<keyword evidence="5" id="KW-0547">Nucleotide-binding</keyword>
<reference evidence="11 12" key="1">
    <citation type="journal article" date="2013" name="BMC Genomics">
        <title>Reconstruction of the lipid metabolism for the microalga Monoraphidium neglectum from its genome sequence reveals characteristics suitable for biofuel production.</title>
        <authorList>
            <person name="Bogen C."/>
            <person name="Al-Dilaimi A."/>
            <person name="Albersmeier A."/>
            <person name="Wichmann J."/>
            <person name="Grundmann M."/>
            <person name="Rupp O."/>
            <person name="Lauersen K.J."/>
            <person name="Blifernez-Klassen O."/>
            <person name="Kalinowski J."/>
            <person name="Goesmann A."/>
            <person name="Mussgnug J.H."/>
            <person name="Kruse O."/>
        </authorList>
    </citation>
    <scope>NUCLEOTIDE SEQUENCE [LARGE SCALE GENOMIC DNA]</scope>
    <source>
        <strain evidence="11 12">SAG 48.87</strain>
    </source>
</reference>
<dbReference type="NCBIfam" id="TIGR03598">
    <property type="entry name" value="GTPase_YsxC"/>
    <property type="match status" value="1"/>
</dbReference>
<keyword evidence="4" id="KW-0479">Metal-binding</keyword>
<keyword evidence="3" id="KW-0132">Cell division</keyword>
<comment type="similarity">
    <text evidence="2">Belongs to the TRAFAC class TrmE-Era-EngA-EngB-Septin-like GTPase superfamily. EngB GTPase family.</text>
</comment>
<keyword evidence="7" id="KW-0342">GTP-binding</keyword>
<organism evidence="11 12">
    <name type="scientific">Monoraphidium neglectum</name>
    <dbReference type="NCBI Taxonomy" id="145388"/>
    <lineage>
        <taxon>Eukaryota</taxon>
        <taxon>Viridiplantae</taxon>
        <taxon>Chlorophyta</taxon>
        <taxon>core chlorophytes</taxon>
        <taxon>Chlorophyceae</taxon>
        <taxon>CS clade</taxon>
        <taxon>Sphaeropleales</taxon>
        <taxon>Selenastraceae</taxon>
        <taxon>Monoraphidium</taxon>
    </lineage>
</organism>
<dbReference type="STRING" id="145388.A0A0D2KTK9"/>
<comment type="cofactor">
    <cofactor evidence="1">
        <name>Mg(2+)</name>
        <dbReference type="ChEBI" id="CHEBI:18420"/>
    </cofactor>
</comment>
<sequence length="236" mass="25580">MTSADARDAGDAEAFPTVQLDLPVPTNVRVRTAEFVKSSVEISQCPKEGPPEFAVIGRSNVGKSSLINMLTGRKALAQVSKEPGKTQCINHFIINDSWYLVDMPGYGYAKRSKDQRREFDAFTKAYFKQRGTLAMVLLLVDGSIPPQPADLDYAAWLASAGVPFSIVFTKADKKKKGGPRALSNVAAFKRALLEARGFPLVPPSVVTSAATGDGKSELLAFVASLRGMWEAAKKRR</sequence>
<keyword evidence="6" id="KW-0460">Magnesium</keyword>
<dbReference type="AlphaFoldDB" id="A0A0D2KTK9"/>
<proteinExistence type="inferred from homology"/>
<dbReference type="HAMAP" id="MF_00321">
    <property type="entry name" value="GTPase_EngB"/>
    <property type="match status" value="1"/>
</dbReference>
<keyword evidence="12" id="KW-1185">Reference proteome</keyword>
<gene>
    <name evidence="11" type="ORF">MNEG_9159</name>
</gene>
<evidence type="ECO:0000256" key="2">
    <source>
        <dbReference type="ARBA" id="ARBA00009638"/>
    </source>
</evidence>
<dbReference type="GO" id="GO:0051301">
    <property type="term" value="P:cell division"/>
    <property type="evidence" value="ECO:0007669"/>
    <property type="project" value="UniProtKB-KW"/>
</dbReference>